<organism evidence="1 2">
    <name type="scientific">Pseudomonas putida</name>
    <name type="common">Arthrobacter siderocapsulatus</name>
    <dbReference type="NCBI Taxonomy" id="303"/>
    <lineage>
        <taxon>Bacteria</taxon>
        <taxon>Pseudomonadati</taxon>
        <taxon>Pseudomonadota</taxon>
        <taxon>Gammaproteobacteria</taxon>
        <taxon>Pseudomonadales</taxon>
        <taxon>Pseudomonadaceae</taxon>
        <taxon>Pseudomonas</taxon>
    </lineage>
</organism>
<accession>A0A1Y3KYZ8</accession>
<dbReference type="EMBL" id="NFSB01000079">
    <property type="protein sequence ID" value="OUM30915.1"/>
    <property type="molecule type" value="Genomic_DNA"/>
</dbReference>
<evidence type="ECO:0000313" key="1">
    <source>
        <dbReference type="EMBL" id="OUM30915.1"/>
    </source>
</evidence>
<evidence type="ECO:0000313" key="2">
    <source>
        <dbReference type="Proteomes" id="UP000196082"/>
    </source>
</evidence>
<dbReference type="RefSeq" id="WP_086976738.1">
    <property type="nucleotide sequence ID" value="NZ_NFSB01000079.1"/>
</dbReference>
<dbReference type="Gene3D" id="2.120.10.80">
    <property type="entry name" value="Kelch-type beta propeller"/>
    <property type="match status" value="1"/>
</dbReference>
<reference evidence="1 2" key="1">
    <citation type="submission" date="2017-05" db="EMBL/GenBank/DDBJ databases">
        <title>Whole genome sequence of Pseudomonas putida isolate 1312 commercialized as a biostimulant.</title>
        <authorList>
            <person name="Crovadore J."/>
            <person name="Blanc P."/>
            <person name="Chablais R."/>
            <person name="Cochard B."/>
            <person name="Grizard D."/>
            <person name="Lefort F."/>
        </authorList>
    </citation>
    <scope>NUCLEOTIDE SEQUENCE [LARGE SCALE GENOMIC DNA]</scope>
    <source>
        <strain evidence="1 2">1312</strain>
    </source>
</reference>
<proteinExistence type="predicted"/>
<name>A0A1Y3KYZ8_PSEPU</name>
<protein>
    <submittedName>
        <fullName evidence="1">Uncharacterized protein</fullName>
    </submittedName>
</protein>
<dbReference type="InterPro" id="IPR015915">
    <property type="entry name" value="Kelch-typ_b-propeller"/>
</dbReference>
<sequence>MRVSSYGHKVAPFFPHQYKLKKAIEAFSGTKTNTYVAGPSVAVANDKFAGCIVLPNGLIMFVPYSRNLIGLYDPVTNTFKDGPAVPTGSARYRGGCLHAETGIVVMSPLLSPTIGLYDTIRNEFRTGPDLGSSPGYHGAIVSSVTGKVILVPGTSPYIGIYDVVKNTFTQGPAHGGTATTYFSGAEELPDGRILLIPYGAQAFVIYDPILNTCTKVVTGITSAAYYGSAKLPNGDVVCAPYTAATITIFRWRSYTMYTVPCPVGGAKFRNAALAPDGRVFFGPSTYDRLGWYNPATDSYEEGDPLGLGSVVKFAGIAQAANGELILAPHVNEAVGRIKAVSAGALPAAAMTSIQWNKN</sequence>
<dbReference type="Proteomes" id="UP000196082">
    <property type="component" value="Unassembled WGS sequence"/>
</dbReference>
<comment type="caution">
    <text evidence="1">The sequence shown here is derived from an EMBL/GenBank/DDBJ whole genome shotgun (WGS) entry which is preliminary data.</text>
</comment>
<dbReference type="AlphaFoldDB" id="A0A1Y3KYZ8"/>
<gene>
    <name evidence="1" type="ORF">B8W72_16050</name>
</gene>
<dbReference type="SUPFAM" id="SSF101898">
    <property type="entry name" value="NHL repeat"/>
    <property type="match status" value="1"/>
</dbReference>